<evidence type="ECO:0000313" key="2">
    <source>
        <dbReference type="Proteomes" id="UP000823399"/>
    </source>
</evidence>
<dbReference type="EMBL" id="JABBWM010000070">
    <property type="protein sequence ID" value="KAG2096357.1"/>
    <property type="molecule type" value="Genomic_DNA"/>
</dbReference>
<reference evidence="1" key="1">
    <citation type="journal article" date="2020" name="New Phytol.">
        <title>Comparative genomics reveals dynamic genome evolution in host specialist ectomycorrhizal fungi.</title>
        <authorList>
            <person name="Lofgren L.A."/>
            <person name="Nguyen N.H."/>
            <person name="Vilgalys R."/>
            <person name="Ruytinx J."/>
            <person name="Liao H.L."/>
            <person name="Branco S."/>
            <person name="Kuo A."/>
            <person name="LaButti K."/>
            <person name="Lipzen A."/>
            <person name="Andreopoulos W."/>
            <person name="Pangilinan J."/>
            <person name="Riley R."/>
            <person name="Hundley H."/>
            <person name="Na H."/>
            <person name="Barry K."/>
            <person name="Grigoriev I.V."/>
            <person name="Stajich J.E."/>
            <person name="Kennedy P.G."/>
        </authorList>
    </citation>
    <scope>NUCLEOTIDE SEQUENCE</scope>
    <source>
        <strain evidence="1">FC423</strain>
    </source>
</reference>
<dbReference type="RefSeq" id="XP_041288200.1">
    <property type="nucleotide sequence ID" value="XM_041438621.1"/>
</dbReference>
<sequence>MMFHFVINFQTLAKDNKGSPASVLFYLSPRVIHSSRSTRQDMSSSWSVQAPGQYSTRLLVRQSYLECLDRLYRLERRVHEEIQEVHTFMDLLDNYQSDATMEDSDGCDSTIDFQAGLDSLDAILPSESLHDPCFVLQPASHEASFGVMELLTESTESKLLYMQFFL</sequence>
<gene>
    <name evidence="1" type="ORF">F5147DRAFT_716808</name>
</gene>
<comment type="caution">
    <text evidence="1">The sequence shown here is derived from an EMBL/GenBank/DDBJ whole genome shotgun (WGS) entry which is preliminary data.</text>
</comment>
<keyword evidence="2" id="KW-1185">Reference proteome</keyword>
<dbReference type="OrthoDB" id="2687894at2759"/>
<dbReference type="GeneID" id="64700880"/>
<evidence type="ECO:0000313" key="1">
    <source>
        <dbReference type="EMBL" id="KAG2096357.1"/>
    </source>
</evidence>
<dbReference type="AlphaFoldDB" id="A0A9P7EXM3"/>
<name>A0A9P7EXM3_9AGAM</name>
<accession>A0A9P7EXM3</accession>
<dbReference type="Proteomes" id="UP000823399">
    <property type="component" value="Unassembled WGS sequence"/>
</dbReference>
<protein>
    <submittedName>
        <fullName evidence="1">Uncharacterized protein</fullName>
    </submittedName>
</protein>
<organism evidence="1 2">
    <name type="scientific">Suillus discolor</name>
    <dbReference type="NCBI Taxonomy" id="1912936"/>
    <lineage>
        <taxon>Eukaryota</taxon>
        <taxon>Fungi</taxon>
        <taxon>Dikarya</taxon>
        <taxon>Basidiomycota</taxon>
        <taxon>Agaricomycotina</taxon>
        <taxon>Agaricomycetes</taxon>
        <taxon>Agaricomycetidae</taxon>
        <taxon>Boletales</taxon>
        <taxon>Suillineae</taxon>
        <taxon>Suillaceae</taxon>
        <taxon>Suillus</taxon>
    </lineage>
</organism>
<proteinExistence type="predicted"/>